<protein>
    <submittedName>
        <fullName evidence="4">DUF3048 domain-containing protein</fullName>
    </submittedName>
</protein>
<dbReference type="InterPro" id="IPR021416">
    <property type="entry name" value="DUF3048_N"/>
</dbReference>
<reference evidence="4" key="1">
    <citation type="submission" date="2019-09" db="EMBL/GenBank/DDBJ databases">
        <title>Characterisation of the sponge microbiome using genome-centric metagenomics.</title>
        <authorList>
            <person name="Engelberts J.P."/>
            <person name="Robbins S.J."/>
            <person name="De Goeij J.M."/>
            <person name="Aranda M."/>
            <person name="Bell S.C."/>
            <person name="Webster N.S."/>
        </authorList>
    </citation>
    <scope>NUCLEOTIDE SEQUENCE</scope>
    <source>
        <strain evidence="4">SB0675_bin_29</strain>
    </source>
</reference>
<feature type="domain" description="DUF3048" evidence="2">
    <location>
        <begin position="160"/>
        <end position="280"/>
    </location>
</feature>
<evidence type="ECO:0000259" key="3">
    <source>
        <dbReference type="Pfam" id="PF17479"/>
    </source>
</evidence>
<feature type="compositionally biased region" description="Low complexity" evidence="1">
    <location>
        <begin position="114"/>
        <end position="150"/>
    </location>
</feature>
<dbReference type="EMBL" id="VYDA01000648">
    <property type="protein sequence ID" value="MYH63624.1"/>
    <property type="molecule type" value="Genomic_DNA"/>
</dbReference>
<feature type="domain" description="DUF3048" evidence="3">
    <location>
        <begin position="357"/>
        <end position="473"/>
    </location>
</feature>
<organism evidence="4">
    <name type="scientific">Caldilineaceae bacterium SB0675_bin_29</name>
    <dbReference type="NCBI Taxonomy" id="2605266"/>
    <lineage>
        <taxon>Bacteria</taxon>
        <taxon>Bacillati</taxon>
        <taxon>Chloroflexota</taxon>
        <taxon>Caldilineae</taxon>
        <taxon>Caldilineales</taxon>
        <taxon>Caldilineaceae</taxon>
    </lineage>
</organism>
<accession>A0A6B1GC08</accession>
<comment type="caution">
    <text evidence="4">The sequence shown here is derived from an EMBL/GenBank/DDBJ whole genome shotgun (WGS) entry which is preliminary data.</text>
</comment>
<gene>
    <name evidence="4" type="ORF">F4148_18375</name>
</gene>
<sequence length="485" mass="52950">MEEDVGLIVVVLCACSILTAVRAAAFHDSICHPQLTTLNRRKPLKLRSFLPLKTRRGARPGENATAERTGPFHRQAPIAAGVRPGAAGLILLVLLSLSGCAGPDGASTPTPTKTPEAAGGQPAAETATPPPASAAEGSNTAAEGERATATAVPGSVARYTGLPLADPSLLQETPVLVCINNDITSRSAHYGLNEADVTYEFIVDGFHLTRLTSLYQSIPAREIGPVRSARWPNIHTTYMFDGILACSGGSDGIRYLLKNEVGFPYLDADSEDPESVTYFFSVGDNYRTRLRTSVDRVRRWMIDTAKTCDVSPLLPYCLEVFTPWLEGQKSNPRPVERASFSFSGTPQDFWADEATTVRIPYPEKNGVEWRYDASSGLYLRYQSGAVHMDQATGQQISSENVIVVFAEHELTNIVEDSLGTLSVKINLYGFGDLRVFRDGKVYEGTWRANDQSPPRWLGPGEQPITLKPGRTWIQVVRTSDRISYQ</sequence>
<proteinExistence type="predicted"/>
<dbReference type="InterPro" id="IPR035328">
    <property type="entry name" value="DUF3048_C"/>
</dbReference>
<dbReference type="Pfam" id="PF11258">
    <property type="entry name" value="DUF3048"/>
    <property type="match status" value="1"/>
</dbReference>
<dbReference type="InterPro" id="IPR023158">
    <property type="entry name" value="YerB-like_sf"/>
</dbReference>
<name>A0A6B1GC08_9CHLR</name>
<evidence type="ECO:0000256" key="1">
    <source>
        <dbReference type="SAM" id="MobiDB-lite"/>
    </source>
</evidence>
<evidence type="ECO:0000313" key="4">
    <source>
        <dbReference type="EMBL" id="MYH63624.1"/>
    </source>
</evidence>
<dbReference type="SUPFAM" id="SSF159774">
    <property type="entry name" value="YerB-like"/>
    <property type="match status" value="1"/>
</dbReference>
<dbReference type="Pfam" id="PF17479">
    <property type="entry name" value="DUF3048_C"/>
    <property type="match status" value="1"/>
</dbReference>
<dbReference type="AlphaFoldDB" id="A0A6B1GC08"/>
<dbReference type="Gene3D" id="3.50.90.10">
    <property type="entry name" value="YerB-like"/>
    <property type="match status" value="1"/>
</dbReference>
<feature type="region of interest" description="Disordered" evidence="1">
    <location>
        <begin position="103"/>
        <end position="150"/>
    </location>
</feature>
<evidence type="ECO:0000259" key="2">
    <source>
        <dbReference type="Pfam" id="PF11258"/>
    </source>
</evidence>